<dbReference type="GeneID" id="106752867"/>
<keyword evidence="1" id="KW-1185">Reference proteome</keyword>
<dbReference type="AlphaFoldDB" id="A0A3Q0ES17"/>
<evidence type="ECO:0000313" key="1">
    <source>
        <dbReference type="Proteomes" id="UP000087766"/>
    </source>
</evidence>
<name>A0A3Q0ES17_VIGRR</name>
<gene>
    <name evidence="2" type="primary">LOC106752867</name>
</gene>
<dbReference type="OrthoDB" id="1450715at2759"/>
<reference evidence="2" key="1">
    <citation type="submission" date="2025-08" db="UniProtKB">
        <authorList>
            <consortium name="RefSeq"/>
        </authorList>
    </citation>
    <scope>IDENTIFICATION</scope>
    <source>
        <tissue evidence="2">Leaf</tissue>
    </source>
</reference>
<dbReference type="Proteomes" id="UP000087766">
    <property type="component" value="Unplaced"/>
</dbReference>
<proteinExistence type="predicted"/>
<organism evidence="1 2">
    <name type="scientific">Vigna radiata var. radiata</name>
    <name type="common">Mung bean</name>
    <name type="synonym">Phaseolus aureus</name>
    <dbReference type="NCBI Taxonomy" id="3916"/>
    <lineage>
        <taxon>Eukaryota</taxon>
        <taxon>Viridiplantae</taxon>
        <taxon>Streptophyta</taxon>
        <taxon>Embryophyta</taxon>
        <taxon>Tracheophyta</taxon>
        <taxon>Spermatophyta</taxon>
        <taxon>Magnoliopsida</taxon>
        <taxon>eudicotyledons</taxon>
        <taxon>Gunneridae</taxon>
        <taxon>Pentapetalae</taxon>
        <taxon>rosids</taxon>
        <taxon>fabids</taxon>
        <taxon>Fabales</taxon>
        <taxon>Fabaceae</taxon>
        <taxon>Papilionoideae</taxon>
        <taxon>50 kb inversion clade</taxon>
        <taxon>NPAAA clade</taxon>
        <taxon>indigoferoid/millettioid clade</taxon>
        <taxon>Phaseoleae</taxon>
        <taxon>Vigna</taxon>
    </lineage>
</organism>
<dbReference type="RefSeq" id="XP_022633022.1">
    <property type="nucleotide sequence ID" value="XM_022777301.1"/>
</dbReference>
<evidence type="ECO:0000313" key="2">
    <source>
        <dbReference type="RefSeq" id="XP_022633022.1"/>
    </source>
</evidence>
<dbReference type="KEGG" id="vra:106752867"/>
<accession>A0A3Q0ES17</accession>
<protein>
    <submittedName>
        <fullName evidence="2">Uncharacterized protein LOC106752867</fullName>
    </submittedName>
</protein>
<sequence length="100" mass="11003">MAGEDHGCDKNIAVKNAFINYKSGSQDFKDATITTPAVESAFLNKGSGRQDFSRSKIECGPSIWEKFKRLFNYDGTETKKYGDFPEHPPAELTCAGTSSD</sequence>